<name>A0A2N5U193_9BASI</name>
<protein>
    <submittedName>
        <fullName evidence="2">Uncharacterized protein</fullName>
    </submittedName>
</protein>
<evidence type="ECO:0000313" key="3">
    <source>
        <dbReference type="Proteomes" id="UP000235392"/>
    </source>
</evidence>
<dbReference type="Proteomes" id="UP000235392">
    <property type="component" value="Unassembled WGS sequence"/>
</dbReference>
<organism evidence="2 3">
    <name type="scientific">Puccinia coronata f. sp. avenae</name>
    <dbReference type="NCBI Taxonomy" id="200324"/>
    <lineage>
        <taxon>Eukaryota</taxon>
        <taxon>Fungi</taxon>
        <taxon>Dikarya</taxon>
        <taxon>Basidiomycota</taxon>
        <taxon>Pucciniomycotina</taxon>
        <taxon>Pucciniomycetes</taxon>
        <taxon>Pucciniales</taxon>
        <taxon>Pucciniaceae</taxon>
        <taxon>Puccinia</taxon>
    </lineage>
</organism>
<dbReference type="EMBL" id="PGCI01000267">
    <property type="protein sequence ID" value="PLW31510.1"/>
    <property type="molecule type" value="Genomic_DNA"/>
</dbReference>
<feature type="compositionally biased region" description="Polar residues" evidence="1">
    <location>
        <begin position="25"/>
        <end position="39"/>
    </location>
</feature>
<feature type="region of interest" description="Disordered" evidence="1">
    <location>
        <begin position="1"/>
        <end position="68"/>
    </location>
</feature>
<proteinExistence type="predicted"/>
<gene>
    <name evidence="2" type="ORF">PCASD_20615</name>
</gene>
<accession>A0A2N5U193</accession>
<comment type="caution">
    <text evidence="2">The sequence shown here is derived from an EMBL/GenBank/DDBJ whole genome shotgun (WGS) entry which is preliminary data.</text>
</comment>
<feature type="compositionally biased region" description="Polar residues" evidence="1">
    <location>
        <begin position="51"/>
        <end position="68"/>
    </location>
</feature>
<dbReference type="AlphaFoldDB" id="A0A2N5U193"/>
<sequence length="68" mass="7535">MLQAKRPKGQDSSPEANCKRATADPSLSTQDNKTMQLSKTNRKGPRPLLSRITQQPNQGNSSKRLLKT</sequence>
<reference evidence="2 3" key="1">
    <citation type="submission" date="2017-11" db="EMBL/GenBank/DDBJ databases">
        <title>De novo assembly and phasing of dikaryotic genomes from two isolates of Puccinia coronata f. sp. avenae, the causal agent of oat crown rust.</title>
        <authorList>
            <person name="Miller M.E."/>
            <person name="Zhang Y."/>
            <person name="Omidvar V."/>
            <person name="Sperschneider J."/>
            <person name="Schwessinger B."/>
            <person name="Raley C."/>
            <person name="Palmer J.M."/>
            <person name="Garnica D."/>
            <person name="Upadhyaya N."/>
            <person name="Rathjen J."/>
            <person name="Taylor J.M."/>
            <person name="Park R.F."/>
            <person name="Dodds P.N."/>
            <person name="Hirsch C.D."/>
            <person name="Kianian S.F."/>
            <person name="Figueroa M."/>
        </authorList>
    </citation>
    <scope>NUCLEOTIDE SEQUENCE [LARGE SCALE GENOMIC DNA]</scope>
    <source>
        <strain evidence="2">12SD80</strain>
    </source>
</reference>
<evidence type="ECO:0000313" key="2">
    <source>
        <dbReference type="EMBL" id="PLW31510.1"/>
    </source>
</evidence>
<evidence type="ECO:0000256" key="1">
    <source>
        <dbReference type="SAM" id="MobiDB-lite"/>
    </source>
</evidence>